<comment type="caution">
    <text evidence="4">The sequence shown here is derived from an EMBL/GenBank/DDBJ whole genome shotgun (WGS) entry which is preliminary data.</text>
</comment>
<feature type="compositionally biased region" description="Acidic residues" evidence="1">
    <location>
        <begin position="1619"/>
        <end position="1628"/>
    </location>
</feature>
<dbReference type="CDD" id="cd00136">
    <property type="entry name" value="PDZ_canonical"/>
    <property type="match status" value="1"/>
</dbReference>
<dbReference type="Proteomes" id="UP001189429">
    <property type="component" value="Unassembled WGS sequence"/>
</dbReference>
<feature type="region of interest" description="Disordered" evidence="1">
    <location>
        <begin position="573"/>
        <end position="608"/>
    </location>
</feature>
<dbReference type="PROSITE" id="PS50106">
    <property type="entry name" value="PDZ"/>
    <property type="match status" value="4"/>
</dbReference>
<feature type="domain" description="PDZ" evidence="3">
    <location>
        <begin position="448"/>
        <end position="549"/>
    </location>
</feature>
<feature type="compositionally biased region" description="Pro residues" evidence="1">
    <location>
        <begin position="385"/>
        <end position="401"/>
    </location>
</feature>
<keyword evidence="2" id="KW-0732">Signal</keyword>
<dbReference type="InterPro" id="IPR036034">
    <property type="entry name" value="PDZ_sf"/>
</dbReference>
<evidence type="ECO:0000256" key="1">
    <source>
        <dbReference type="SAM" id="MobiDB-lite"/>
    </source>
</evidence>
<feature type="region of interest" description="Disordered" evidence="1">
    <location>
        <begin position="546"/>
        <end position="565"/>
    </location>
</feature>
<feature type="domain" description="PDZ" evidence="3">
    <location>
        <begin position="828"/>
        <end position="891"/>
    </location>
</feature>
<feature type="compositionally biased region" description="Polar residues" evidence="1">
    <location>
        <begin position="962"/>
        <end position="979"/>
    </location>
</feature>
<keyword evidence="5" id="KW-1185">Reference proteome</keyword>
<feature type="compositionally biased region" description="Basic and acidic residues" evidence="1">
    <location>
        <begin position="1716"/>
        <end position="1735"/>
    </location>
</feature>
<evidence type="ECO:0000313" key="5">
    <source>
        <dbReference type="Proteomes" id="UP001189429"/>
    </source>
</evidence>
<gene>
    <name evidence="4" type="ORF">PCOR1329_LOCUS73650</name>
</gene>
<dbReference type="SMART" id="SM00228">
    <property type="entry name" value="PDZ"/>
    <property type="match status" value="3"/>
</dbReference>
<feature type="signal peptide" evidence="2">
    <location>
        <begin position="1"/>
        <end position="17"/>
    </location>
</feature>
<sequence>MSLVLLVVALCGLPAHSLVGRLLDSSRLQAARAGSGASVDVEAGAHLGLFLDLDSDIGQGFTMDMDVESYNEYEMDFDSDAPAPASRRQSAAEKSGGEAGALDGSWSRDPTDTQERKFVVDLNMTRAHEAGLTAGLKLSIDADKTPISVTAVRSIGLVDEWNRGNLFRAILPGDRIMGFNDVRWQHNSRAFGRDLLSAYDNGRLFRPGGHKTLQLQIWRPALKDATSESPVVADEPDAQDVNAVPQIPMKNSLAQVEAQASVDTQTWSTHELVASLKVPKSLKGQQGHKAAAASVLGWQLAGIDDDSAPVTISKIRRKGLVAEWNAAHPSQALQAGDRIVKVNGVSWHNNSKAFVSQVAKQFEAARNGKRLSIKVQRMVRAATAPSPPPFPAAPSPPPLPPAGRQEAGADHEGSETTVEIVTPSASLAVEKQSGTPEEAGKTPGFMAALVLPKSSGGLSSAKALGWQLDFDLEDDSVPVTVGKIRSTGSVEQWNAAHPSQAIRPGDQITKVNGIPWKSNSKMFVDHISKQVAASRELQKVLYVKVQRQSEDTEGVPSQSDSPKASVAVDVAVGRNDTRAAPPSPETAPSASGTHEDKEGNSTEGRAGGTLGEELQAKSVQLHGSTTRVHSSTVAKTTVKKVAASLLVPKSAGKHGRAVWQKAGVATALGWQLEGLDNDNVPVTISKIRRKGSLAQWNEKHPKHVILVGDQLVKVNDVRWHNNSKVFMDRIIKQFEASSQHGKRLQIEVKRSVTVVDDADVNSDVPETQNGTLEAHAGMEPSEGRNESEDDHEGSESTTASATRSSSPASQEQSEKLVETTKTPSFVAALALPKSTGGLNSAKVLGWKLNVEDDNVPVTVGKILSKGSVAQWNAANPSQDIRLGDQITKVNGHPWHNNSRVFLDRIAKQFAAIKNHAAGAPKRLYVKVERPAQARAGAEVRQSETEPGSPSSDAPPEQRDETATASEGSDAPQKSASDQLPEQEAGAPRASLVETGQEENASEAPVEARKTTDFVADLVLARAAVSALALPEASSGVGSAKLLGWKVSAEDDSVPITIGTIHPLGSVARWNAAHPSQEIRPGDRITSANGVPWRKNSRAFLEGIAKHVAATWDGSERSLNASRLLSVRVQRPGQGAEEASDSPSDGHEAEEARADAGARQGLGEASSGSDAPEKLGEAAADSASSDAPEEKKGTPAPPVKLAADEGMVSMLDTAIRSAGISQGKVHRKVAMLDTSASSVETAVKKDNGSIAGKLEANEFLVPLVVPKSSDPLAKVLGWQLVVEDDQTPVSIGKVRAEGAVAQWNAAHPDQAIFPGDKVIKVNRIPWHNNSKAFADRLYKEVQVSWRAADDEPGQLLFKLQKGNSTREFVNVTAANATRADMRNRSQVALAKQRGAKANVSVARKADTVMKVVERRVRRSEGGGKMREFVAPLVVPKSKDPLVKVLGWQLLVEDDHIPPIIEKVKDTGVVAQWNAAHPDLVIHPGDEVMKVNTVPWHNNTKSFTSRMYKEITRAWQGSDGAPIVLVKVRRYVIGDANESADDEGAEGAEGAVIAGDALMAGGGNESVQSDENSESPEDPVHLGEDDEDDANTQGAGSAGAGSEGARGDEVAESGSTGDESAQGDESDESAEGAKKTESALIAGDALMAGGGDESADSADSAGSDESAEGAEVAGSDESAEGAEKAESAEDAKKAEGPEGAKSTESAEAAASPGVESADSARAEKGAPQEDQGSEKLADKIGVLFSAWNKLHPEDEISLGSLPKPR</sequence>
<feature type="region of interest" description="Disordered" evidence="1">
    <location>
        <begin position="1128"/>
        <end position="1200"/>
    </location>
</feature>
<evidence type="ECO:0000313" key="4">
    <source>
        <dbReference type="EMBL" id="CAK0894676.1"/>
    </source>
</evidence>
<feature type="chain" id="PRO_5045826031" description="PDZ domain-containing protein" evidence="2">
    <location>
        <begin position="18"/>
        <end position="1763"/>
    </location>
</feature>
<feature type="domain" description="PDZ" evidence="3">
    <location>
        <begin position="275"/>
        <end position="377"/>
    </location>
</feature>
<feature type="domain" description="PDZ" evidence="3">
    <location>
        <begin position="1026"/>
        <end position="1103"/>
    </location>
</feature>
<dbReference type="Gene3D" id="2.30.42.10">
    <property type="match status" value="1"/>
</dbReference>
<proteinExistence type="predicted"/>
<feature type="compositionally biased region" description="Low complexity" evidence="1">
    <location>
        <begin position="81"/>
        <end position="94"/>
    </location>
</feature>
<reference evidence="4" key="1">
    <citation type="submission" date="2023-10" db="EMBL/GenBank/DDBJ databases">
        <authorList>
            <person name="Chen Y."/>
            <person name="Shah S."/>
            <person name="Dougan E. K."/>
            <person name="Thang M."/>
            <person name="Chan C."/>
        </authorList>
    </citation>
    <scope>NUCLEOTIDE SEQUENCE [LARGE SCALE GENOMIC DNA]</scope>
</reference>
<feature type="region of interest" description="Disordered" evidence="1">
    <location>
        <begin position="757"/>
        <end position="819"/>
    </location>
</feature>
<dbReference type="InterPro" id="IPR001478">
    <property type="entry name" value="PDZ"/>
</dbReference>
<feature type="region of interest" description="Disordered" evidence="1">
    <location>
        <begin position="934"/>
        <end position="1007"/>
    </location>
</feature>
<feature type="region of interest" description="Disordered" evidence="1">
    <location>
        <begin position="78"/>
        <end position="111"/>
    </location>
</feature>
<evidence type="ECO:0000259" key="3">
    <source>
        <dbReference type="PROSITE" id="PS50106"/>
    </source>
</evidence>
<evidence type="ECO:0000256" key="2">
    <source>
        <dbReference type="SAM" id="SignalP"/>
    </source>
</evidence>
<feature type="compositionally biased region" description="Low complexity" evidence="1">
    <location>
        <begin position="795"/>
        <end position="809"/>
    </location>
</feature>
<feature type="compositionally biased region" description="Basic and acidic residues" evidence="1">
    <location>
        <begin position="1143"/>
        <end position="1155"/>
    </location>
</feature>
<name>A0ABN9X5K1_9DINO</name>
<dbReference type="EMBL" id="CAUYUJ010019931">
    <property type="protein sequence ID" value="CAK0894676.1"/>
    <property type="molecule type" value="Genomic_DNA"/>
</dbReference>
<organism evidence="4 5">
    <name type="scientific">Prorocentrum cordatum</name>
    <dbReference type="NCBI Taxonomy" id="2364126"/>
    <lineage>
        <taxon>Eukaryota</taxon>
        <taxon>Sar</taxon>
        <taxon>Alveolata</taxon>
        <taxon>Dinophyceae</taxon>
        <taxon>Prorocentrales</taxon>
        <taxon>Prorocentraceae</taxon>
        <taxon>Prorocentrum</taxon>
    </lineage>
</organism>
<accession>A0ABN9X5K1</accession>
<feature type="compositionally biased region" description="Low complexity" evidence="1">
    <location>
        <begin position="1697"/>
        <end position="1709"/>
    </location>
</feature>
<protein>
    <recommendedName>
        <fullName evidence="3">PDZ domain-containing protein</fullName>
    </recommendedName>
</protein>
<feature type="region of interest" description="Disordered" evidence="1">
    <location>
        <begin position="383"/>
        <end position="416"/>
    </location>
</feature>
<feature type="compositionally biased region" description="Low complexity" evidence="1">
    <location>
        <begin position="1655"/>
        <end position="1674"/>
    </location>
</feature>
<feature type="region of interest" description="Disordered" evidence="1">
    <location>
        <begin position="1558"/>
        <end position="1735"/>
    </location>
</feature>
<dbReference type="SUPFAM" id="SSF50156">
    <property type="entry name" value="PDZ domain-like"/>
    <property type="match status" value="1"/>
</dbReference>
<feature type="compositionally biased region" description="Basic and acidic residues" evidence="1">
    <location>
        <begin position="1679"/>
        <end position="1696"/>
    </location>
</feature>